<dbReference type="InterPro" id="IPR000209">
    <property type="entry name" value="Peptidase_S8/S53_dom"/>
</dbReference>
<evidence type="ECO:0000256" key="5">
    <source>
        <dbReference type="PROSITE-ProRule" id="PRU01240"/>
    </source>
</evidence>
<organism evidence="8 9">
    <name type="scientific">Halonatronomonas betaini</name>
    <dbReference type="NCBI Taxonomy" id="2778430"/>
    <lineage>
        <taxon>Bacteria</taxon>
        <taxon>Bacillati</taxon>
        <taxon>Bacillota</taxon>
        <taxon>Clostridia</taxon>
        <taxon>Halanaerobiales</taxon>
        <taxon>Halarsenatibacteraceae</taxon>
        <taxon>Halonatronomonas</taxon>
    </lineage>
</organism>
<dbReference type="GO" id="GO:0004252">
    <property type="term" value="F:serine-type endopeptidase activity"/>
    <property type="evidence" value="ECO:0007669"/>
    <property type="project" value="UniProtKB-UniRule"/>
</dbReference>
<dbReference type="PROSITE" id="PS00136">
    <property type="entry name" value="SUBTILASE_ASP"/>
    <property type="match status" value="1"/>
</dbReference>
<name>A0A931F9M7_9FIRM</name>
<dbReference type="PANTHER" id="PTHR43806">
    <property type="entry name" value="PEPTIDASE S8"/>
    <property type="match status" value="1"/>
</dbReference>
<dbReference type="InterPro" id="IPR015500">
    <property type="entry name" value="Peptidase_S8_subtilisin-rel"/>
</dbReference>
<dbReference type="Proteomes" id="UP000621436">
    <property type="component" value="Unassembled WGS sequence"/>
</dbReference>
<keyword evidence="2 5" id="KW-0645">Protease</keyword>
<proteinExistence type="inferred from homology"/>
<keyword evidence="3 5" id="KW-0378">Hydrolase</keyword>
<dbReference type="EMBL" id="JADPIE010000007">
    <property type="protein sequence ID" value="MBF8437743.1"/>
    <property type="molecule type" value="Genomic_DNA"/>
</dbReference>
<dbReference type="AlphaFoldDB" id="A0A931F9M7"/>
<dbReference type="InterPro" id="IPR054399">
    <property type="entry name" value="Fervidolysin-like_N_prodom"/>
</dbReference>
<sequence length="699" mass="78599">MQKKPDKFIFSLLIILLVPVIITGCSGLRSSSSSSSTTEYSLRINEIEYNFYDYNNYKDYEKPNIKPDPGEIHKYESGTIVDLLIEPNDFLFLEWQGDTVSDNSILMDSPKIITPIFGLAPEDNKALVQGNIEIKHNFPYSKLEDESFYSTSSSSSTTASAEKLFSQSFSEEDEDIKELIIRFDNFIDIEQINEILADLNFEKIDQIPELNSVLVKIPDIALDKAIDMAENIRGIRYAEPNQKVRALSNYNYNGFENYLDIPDDSYYPEQWHYPLIRLPQAWSYYNSTSNTPIRIAVLDSGIPYDKDKDEIIHEDLNHISTKNSIHFYEDDDVEDDEEDSKKYNHNIDDDYNVQGQIGHGTHVTGTINAYTDNNTGVAGVSWKGTVEILPIKVLDDGGAGSDWTISKGLLYATGLTEEPNNPNPVNIINLSVGGSSPLSLTEDALKEIDRQNENVFIIASSGNRGGSSLLYPAAYEQVISVGSVSLNSNNEPERSSFSNRGSDLDFVAPGVDIYSTLPDNNYGKMDGTSMAAPHLTGLVGLMLSNGVRPGDVENILERTSMKINDESMYRDDETGYGLINAYWALNNVQEIRVILGKDDILEDEGGSIKINRNHDKIAAEKTIPLKEFYEMDKNKFNYLFNGIDPGDYILIGLIDVNNDHSTDTEIKIEPGDYFFTESLSLQADKHYEYKIELEEYDGF</sequence>
<dbReference type="PANTHER" id="PTHR43806:SF11">
    <property type="entry name" value="CEREVISIN-RELATED"/>
    <property type="match status" value="1"/>
</dbReference>
<dbReference type="GO" id="GO:0006508">
    <property type="term" value="P:proteolysis"/>
    <property type="evidence" value="ECO:0007669"/>
    <property type="project" value="UniProtKB-KW"/>
</dbReference>
<dbReference type="SUPFAM" id="SSF52743">
    <property type="entry name" value="Subtilisin-like"/>
    <property type="match status" value="1"/>
</dbReference>
<dbReference type="Pfam" id="PF00082">
    <property type="entry name" value="Peptidase_S8"/>
    <property type="match status" value="1"/>
</dbReference>
<dbReference type="PROSITE" id="PS51892">
    <property type="entry name" value="SUBTILASE"/>
    <property type="match status" value="1"/>
</dbReference>
<evidence type="ECO:0000256" key="4">
    <source>
        <dbReference type="ARBA" id="ARBA00022825"/>
    </source>
</evidence>
<dbReference type="InterPro" id="IPR050131">
    <property type="entry name" value="Peptidase_S8_subtilisin-like"/>
</dbReference>
<dbReference type="PROSITE" id="PS51257">
    <property type="entry name" value="PROKAR_LIPOPROTEIN"/>
    <property type="match status" value="1"/>
</dbReference>
<comment type="similarity">
    <text evidence="1 5">Belongs to the peptidase S8 family.</text>
</comment>
<dbReference type="PRINTS" id="PR00723">
    <property type="entry name" value="SUBTILISIN"/>
</dbReference>
<feature type="active site" description="Charge relay system" evidence="5">
    <location>
        <position position="299"/>
    </location>
</feature>
<dbReference type="Gene3D" id="3.30.70.80">
    <property type="entry name" value="Peptidase S8 propeptide/proteinase inhibitor I9"/>
    <property type="match status" value="1"/>
</dbReference>
<dbReference type="Gene3D" id="3.40.50.200">
    <property type="entry name" value="Peptidase S8/S53 domain"/>
    <property type="match status" value="1"/>
</dbReference>
<reference evidence="8" key="1">
    <citation type="submission" date="2020-11" db="EMBL/GenBank/DDBJ databases">
        <title>Halonatronomonas betainensis gen. nov., sp. nov. a novel haloalkaliphilic representative of the family Halanaerobiacae capable of betaine degradation.</title>
        <authorList>
            <person name="Boltyanskaya Y."/>
            <person name="Kevbrin V."/>
            <person name="Detkova E."/>
            <person name="Grouzdev D.S."/>
            <person name="Koziaeva V."/>
            <person name="Zhilina T."/>
        </authorList>
    </citation>
    <scope>NUCLEOTIDE SEQUENCE</scope>
    <source>
        <strain evidence="8">Z-7014</strain>
    </source>
</reference>
<dbReference type="InterPro" id="IPR023827">
    <property type="entry name" value="Peptidase_S8_Asp-AS"/>
</dbReference>
<evidence type="ECO:0000259" key="7">
    <source>
        <dbReference type="Pfam" id="PF22148"/>
    </source>
</evidence>
<evidence type="ECO:0000313" key="8">
    <source>
        <dbReference type="EMBL" id="MBF8437743.1"/>
    </source>
</evidence>
<keyword evidence="9" id="KW-1185">Reference proteome</keyword>
<keyword evidence="4 5" id="KW-0720">Serine protease</keyword>
<evidence type="ECO:0000256" key="3">
    <source>
        <dbReference type="ARBA" id="ARBA00022801"/>
    </source>
</evidence>
<gene>
    <name evidence="8" type="ORF">I0Q91_11665</name>
</gene>
<feature type="domain" description="Fervidolysin-like N-terminal prodomain" evidence="7">
    <location>
        <begin position="178"/>
        <end position="241"/>
    </location>
</feature>
<evidence type="ECO:0000313" key="9">
    <source>
        <dbReference type="Proteomes" id="UP000621436"/>
    </source>
</evidence>
<dbReference type="Pfam" id="PF22148">
    <property type="entry name" value="Fervidolysin_NPro-like"/>
    <property type="match status" value="1"/>
</dbReference>
<dbReference type="InterPro" id="IPR037045">
    <property type="entry name" value="S8pro/Inhibitor_I9_sf"/>
</dbReference>
<feature type="active site" description="Charge relay system" evidence="5">
    <location>
        <position position="359"/>
    </location>
</feature>
<comment type="caution">
    <text evidence="8">The sequence shown here is derived from an EMBL/GenBank/DDBJ whole genome shotgun (WGS) entry which is preliminary data.</text>
</comment>
<protein>
    <submittedName>
        <fullName evidence="8">S8 family serine peptidase</fullName>
    </submittedName>
</protein>
<dbReference type="InterPro" id="IPR036852">
    <property type="entry name" value="Peptidase_S8/S53_dom_sf"/>
</dbReference>
<evidence type="ECO:0000256" key="1">
    <source>
        <dbReference type="ARBA" id="ARBA00011073"/>
    </source>
</evidence>
<evidence type="ECO:0000256" key="2">
    <source>
        <dbReference type="ARBA" id="ARBA00022670"/>
    </source>
</evidence>
<accession>A0A931F9M7</accession>
<feature type="active site" description="Charge relay system" evidence="5">
    <location>
        <position position="529"/>
    </location>
</feature>
<evidence type="ECO:0000259" key="6">
    <source>
        <dbReference type="Pfam" id="PF00082"/>
    </source>
</evidence>
<dbReference type="RefSeq" id="WP_270454751.1">
    <property type="nucleotide sequence ID" value="NZ_JADPIE010000007.1"/>
</dbReference>
<feature type="domain" description="Peptidase S8/S53" evidence="6">
    <location>
        <begin position="293"/>
        <end position="576"/>
    </location>
</feature>